<protein>
    <submittedName>
        <fullName evidence="2">Uncharacterized protein</fullName>
    </submittedName>
</protein>
<organism evidence="2 3">
    <name type="scientific">Lentithecium fluviatile CBS 122367</name>
    <dbReference type="NCBI Taxonomy" id="1168545"/>
    <lineage>
        <taxon>Eukaryota</taxon>
        <taxon>Fungi</taxon>
        <taxon>Dikarya</taxon>
        <taxon>Ascomycota</taxon>
        <taxon>Pezizomycotina</taxon>
        <taxon>Dothideomycetes</taxon>
        <taxon>Pleosporomycetidae</taxon>
        <taxon>Pleosporales</taxon>
        <taxon>Massarineae</taxon>
        <taxon>Lentitheciaceae</taxon>
        <taxon>Lentithecium</taxon>
    </lineage>
</organism>
<accession>A0A6G1IM64</accession>
<keyword evidence="3" id="KW-1185">Reference proteome</keyword>
<reference evidence="2" key="1">
    <citation type="journal article" date="2020" name="Stud. Mycol.">
        <title>101 Dothideomycetes genomes: a test case for predicting lifestyles and emergence of pathogens.</title>
        <authorList>
            <person name="Haridas S."/>
            <person name="Albert R."/>
            <person name="Binder M."/>
            <person name="Bloem J."/>
            <person name="Labutti K."/>
            <person name="Salamov A."/>
            <person name="Andreopoulos B."/>
            <person name="Baker S."/>
            <person name="Barry K."/>
            <person name="Bills G."/>
            <person name="Bluhm B."/>
            <person name="Cannon C."/>
            <person name="Castanera R."/>
            <person name="Culley D."/>
            <person name="Daum C."/>
            <person name="Ezra D."/>
            <person name="Gonzalez J."/>
            <person name="Henrissat B."/>
            <person name="Kuo A."/>
            <person name="Liang C."/>
            <person name="Lipzen A."/>
            <person name="Lutzoni F."/>
            <person name="Magnuson J."/>
            <person name="Mondo S."/>
            <person name="Nolan M."/>
            <person name="Ohm R."/>
            <person name="Pangilinan J."/>
            <person name="Park H.-J."/>
            <person name="Ramirez L."/>
            <person name="Alfaro M."/>
            <person name="Sun H."/>
            <person name="Tritt A."/>
            <person name="Yoshinaga Y."/>
            <person name="Zwiers L.-H."/>
            <person name="Turgeon B."/>
            <person name="Goodwin S."/>
            <person name="Spatafora J."/>
            <person name="Crous P."/>
            <person name="Grigoriev I."/>
        </authorList>
    </citation>
    <scope>NUCLEOTIDE SEQUENCE</scope>
    <source>
        <strain evidence="2">CBS 122367</strain>
    </source>
</reference>
<dbReference type="EMBL" id="MU005604">
    <property type="protein sequence ID" value="KAF2679312.1"/>
    <property type="molecule type" value="Genomic_DNA"/>
</dbReference>
<proteinExistence type="predicted"/>
<dbReference type="Proteomes" id="UP000799291">
    <property type="component" value="Unassembled WGS sequence"/>
</dbReference>
<evidence type="ECO:0000313" key="3">
    <source>
        <dbReference type="Proteomes" id="UP000799291"/>
    </source>
</evidence>
<feature type="transmembrane region" description="Helical" evidence="1">
    <location>
        <begin position="221"/>
        <end position="242"/>
    </location>
</feature>
<gene>
    <name evidence="2" type="ORF">K458DRAFT_314529</name>
</gene>
<feature type="transmembrane region" description="Helical" evidence="1">
    <location>
        <begin position="185"/>
        <end position="209"/>
    </location>
</feature>
<keyword evidence="1" id="KW-0812">Transmembrane</keyword>
<dbReference type="AlphaFoldDB" id="A0A6G1IM64"/>
<evidence type="ECO:0000313" key="2">
    <source>
        <dbReference type="EMBL" id="KAF2679312.1"/>
    </source>
</evidence>
<keyword evidence="1" id="KW-1133">Transmembrane helix</keyword>
<evidence type="ECO:0000256" key="1">
    <source>
        <dbReference type="SAM" id="Phobius"/>
    </source>
</evidence>
<dbReference type="OrthoDB" id="443402at2759"/>
<sequence length="248" mass="29022">MSQPGSSIAASNVAASVPQGSNGWVLLVVQSGGNYYLAQVNVHNLTSNDFFVKLRSEYFRLRGSLTCFFSVWGFSHCEFYKFEKFDEHAVTPRKKDEWPDPKYDYYPKDIVEMPPITEHEFNKRFYSCAPKFHILCHKNCHCFKIQKQAHNREIINLLPKKLSQFDDQSDQRDLFWGLYARQQPLFWRVGVYNALCISPLVWFFFMWIFHWGHDGDMQNASVPLMIMMSLLSVFWATFMASLKSFSSS</sequence>
<keyword evidence="1" id="KW-0472">Membrane</keyword>
<name>A0A6G1IM64_9PLEO</name>